<dbReference type="Proteomes" id="UP000773462">
    <property type="component" value="Unassembled WGS sequence"/>
</dbReference>
<evidence type="ECO:0000313" key="1">
    <source>
        <dbReference type="EMBL" id="MBP2110753.1"/>
    </source>
</evidence>
<dbReference type="Pfam" id="PF13171">
    <property type="entry name" value="DUF4004"/>
    <property type="match status" value="1"/>
</dbReference>
<keyword evidence="2" id="KW-1185">Reference proteome</keyword>
<dbReference type="RefSeq" id="WP_209869825.1">
    <property type="nucleotide sequence ID" value="NZ_JAGGLV010000002.1"/>
</dbReference>
<reference evidence="1 2" key="1">
    <citation type="submission" date="2021-03" db="EMBL/GenBank/DDBJ databases">
        <title>Genomic Encyclopedia of Type Strains, Phase IV (KMG-IV): sequencing the most valuable type-strain genomes for metagenomic binning, comparative biology and taxonomic classification.</title>
        <authorList>
            <person name="Goeker M."/>
        </authorList>
    </citation>
    <scope>NUCLEOTIDE SEQUENCE [LARGE SCALE GENOMIC DNA]</scope>
    <source>
        <strain evidence="1 2">DSM 101953</strain>
    </source>
</reference>
<evidence type="ECO:0000313" key="2">
    <source>
        <dbReference type="Proteomes" id="UP000773462"/>
    </source>
</evidence>
<evidence type="ECO:0008006" key="3">
    <source>
        <dbReference type="Google" id="ProtNLM"/>
    </source>
</evidence>
<proteinExistence type="predicted"/>
<name>A0ABS4NL18_9BACL</name>
<sequence>MEEDLISKKELLDETGISYGQLYRWKRKQLIPEEWFIRKSTFTGQETFFPRARILGRVQHILQKKDDLSLDELADQLSEPASSYRISLTVSQLKERNIVSVGSLERFGRPEAEGLQLSFEQILNVFAADWLLSKGELSWEEADRLYQTLESHAPGYGEKGWELFFVRKMGVSFFIMALPGAGLAFEEGVRLVSRLRSADLAELLNGRLTEDGL</sequence>
<gene>
    <name evidence="1" type="ORF">J2Z70_000893</name>
</gene>
<dbReference type="EMBL" id="JAGGLV010000002">
    <property type="protein sequence ID" value="MBP2110753.1"/>
    <property type="molecule type" value="Genomic_DNA"/>
</dbReference>
<protein>
    <recommendedName>
        <fullName evidence="3">DUF4004 family protein</fullName>
    </recommendedName>
</protein>
<comment type="caution">
    <text evidence="1">The sequence shown here is derived from an EMBL/GenBank/DDBJ whole genome shotgun (WGS) entry which is preliminary data.</text>
</comment>
<dbReference type="InterPro" id="IPR025063">
    <property type="entry name" value="DUF4004"/>
</dbReference>
<organism evidence="1 2">
    <name type="scientific">Paenibacillus silagei</name>
    <dbReference type="NCBI Taxonomy" id="1670801"/>
    <lineage>
        <taxon>Bacteria</taxon>
        <taxon>Bacillati</taxon>
        <taxon>Bacillota</taxon>
        <taxon>Bacilli</taxon>
        <taxon>Bacillales</taxon>
        <taxon>Paenibacillaceae</taxon>
        <taxon>Paenibacillus</taxon>
    </lineage>
</organism>
<accession>A0ABS4NL18</accession>